<dbReference type="KEGG" id="olu:OSTLU_33204"/>
<organism evidence="2 3">
    <name type="scientific">Ostreococcus lucimarinus (strain CCE9901)</name>
    <dbReference type="NCBI Taxonomy" id="436017"/>
    <lineage>
        <taxon>Eukaryota</taxon>
        <taxon>Viridiplantae</taxon>
        <taxon>Chlorophyta</taxon>
        <taxon>Mamiellophyceae</taxon>
        <taxon>Mamiellales</taxon>
        <taxon>Bathycoccaceae</taxon>
        <taxon>Ostreococcus</taxon>
    </lineage>
</organism>
<evidence type="ECO:0000313" key="2">
    <source>
        <dbReference type="EMBL" id="ABO97711.1"/>
    </source>
</evidence>
<accession>A4S1S5</accession>
<dbReference type="Gramene" id="ABO97711">
    <property type="protein sequence ID" value="ABO97711"/>
    <property type="gene ID" value="OSTLU_33204"/>
</dbReference>
<dbReference type="Proteomes" id="UP000001568">
    <property type="component" value="Chromosome 8"/>
</dbReference>
<dbReference type="HOGENOM" id="CLU_889629_0_0_1"/>
<dbReference type="AlphaFoldDB" id="A4S1S5"/>
<reference evidence="2 3" key="1">
    <citation type="journal article" date="2007" name="Proc. Natl. Acad. Sci. U.S.A.">
        <title>The tiny eukaryote Ostreococcus provides genomic insights into the paradox of plankton speciation.</title>
        <authorList>
            <person name="Palenik B."/>
            <person name="Grimwood J."/>
            <person name="Aerts A."/>
            <person name="Rouze P."/>
            <person name="Salamov A."/>
            <person name="Putnam N."/>
            <person name="Dupont C."/>
            <person name="Jorgensen R."/>
            <person name="Derelle E."/>
            <person name="Rombauts S."/>
            <person name="Zhou K."/>
            <person name="Otillar R."/>
            <person name="Merchant S.S."/>
            <person name="Podell S."/>
            <person name="Gaasterland T."/>
            <person name="Napoli C."/>
            <person name="Gendler K."/>
            <person name="Manuell A."/>
            <person name="Tai V."/>
            <person name="Vallon O."/>
            <person name="Piganeau G."/>
            <person name="Jancek S."/>
            <person name="Heijde M."/>
            <person name="Jabbari K."/>
            <person name="Bowler C."/>
            <person name="Lohr M."/>
            <person name="Robbens S."/>
            <person name="Werner G."/>
            <person name="Dubchak I."/>
            <person name="Pazour G.J."/>
            <person name="Ren Q."/>
            <person name="Paulsen I."/>
            <person name="Delwiche C."/>
            <person name="Schmutz J."/>
            <person name="Rokhsar D."/>
            <person name="Van de Peer Y."/>
            <person name="Moreau H."/>
            <person name="Grigoriev I.V."/>
        </authorList>
    </citation>
    <scope>NUCLEOTIDE SEQUENCE [LARGE SCALE GENOMIC DNA]</scope>
    <source>
        <strain evidence="2 3">CCE9901</strain>
    </source>
</reference>
<keyword evidence="3" id="KW-1185">Reference proteome</keyword>
<protein>
    <submittedName>
        <fullName evidence="2">Uncharacterized protein</fullName>
    </submittedName>
</protein>
<sequence>MKRDKRDQFERNLDAAVRVYGGVGVVSLKFNTLNGRGLTMLTEAVKTGKGEFAETLLTRYGADPTAEADGACALAMALAAREAFLTFGEILEAHATRVGFESLEAYVREKYPAGAEALAKRRAETKIRGRSLSEVNEDAASLKTVSRVERARSTTTSSSVETVRYRALGSGEATTELAMPANAGEESEGESEYSMPTPDSTVVAVEYLRQQIGVLRELDDRITEIEFADADADVDEMDRFRHALSAAEDELVESMDDIYIDHDEALPAIVEEYKRRARESMTRLNDRVSSLLFRNRPAPTRADAPPAFFSPQQ</sequence>
<dbReference type="GeneID" id="5003113"/>
<evidence type="ECO:0000256" key="1">
    <source>
        <dbReference type="SAM" id="MobiDB-lite"/>
    </source>
</evidence>
<dbReference type="RefSeq" id="XP_001419418.1">
    <property type="nucleotide sequence ID" value="XM_001419381.1"/>
</dbReference>
<feature type="region of interest" description="Disordered" evidence="1">
    <location>
        <begin position="174"/>
        <end position="197"/>
    </location>
</feature>
<gene>
    <name evidence="2" type="ORF">OSTLU_33204</name>
</gene>
<proteinExistence type="predicted"/>
<dbReference type="EMBL" id="CP000588">
    <property type="protein sequence ID" value="ABO97711.1"/>
    <property type="molecule type" value="Genomic_DNA"/>
</dbReference>
<name>A4S1S5_OSTLU</name>
<evidence type="ECO:0000313" key="3">
    <source>
        <dbReference type="Proteomes" id="UP000001568"/>
    </source>
</evidence>